<dbReference type="PROSITE" id="PS51006">
    <property type="entry name" value="PABS_2"/>
    <property type="match status" value="1"/>
</dbReference>
<dbReference type="Pfam" id="PF01564">
    <property type="entry name" value="Spermine_synth"/>
    <property type="match status" value="1"/>
</dbReference>
<evidence type="ECO:0000259" key="7">
    <source>
        <dbReference type="PROSITE" id="PS51006"/>
    </source>
</evidence>
<evidence type="ECO:0000313" key="9">
    <source>
        <dbReference type="Proteomes" id="UP001611383"/>
    </source>
</evidence>
<comment type="similarity">
    <text evidence="1 5">Belongs to the spermidine/spermine synthase family.</text>
</comment>
<dbReference type="PROSITE" id="PS01330">
    <property type="entry name" value="PABS_1"/>
    <property type="match status" value="1"/>
</dbReference>
<gene>
    <name evidence="5" type="primary">speE</name>
    <name evidence="8" type="ORF">F0U60_10600</name>
</gene>
<comment type="subcellular location">
    <subcellularLocation>
        <location evidence="5">Cell membrane</location>
        <topology evidence="5">Multi-pass membrane protein</topology>
    </subcellularLocation>
</comment>
<evidence type="ECO:0000256" key="4">
    <source>
        <dbReference type="ARBA" id="ARBA00023115"/>
    </source>
</evidence>
<dbReference type="PANTHER" id="PTHR43317">
    <property type="entry name" value="THERMOSPERMINE SYNTHASE ACAULIS5"/>
    <property type="match status" value="1"/>
</dbReference>
<dbReference type="InterPro" id="IPR030374">
    <property type="entry name" value="PABS"/>
</dbReference>
<keyword evidence="2 5" id="KW-0808">Transferase</keyword>
<keyword evidence="5" id="KW-0812">Transmembrane</keyword>
<feature type="binding site" evidence="5">
    <location>
        <position position="338"/>
    </location>
    <ligand>
        <name>S-methyl-5'-thioadenosine</name>
        <dbReference type="ChEBI" id="CHEBI:17509"/>
    </ligand>
</feature>
<feature type="transmembrane region" description="Helical" evidence="5">
    <location>
        <begin position="34"/>
        <end position="59"/>
    </location>
</feature>
<feature type="active site" description="Proton acceptor" evidence="5 6">
    <location>
        <position position="390"/>
    </location>
</feature>
<feature type="transmembrane region" description="Helical" evidence="5">
    <location>
        <begin position="97"/>
        <end position="121"/>
    </location>
</feature>
<comment type="caution">
    <text evidence="5">Lacks conserved residue(s) required for the propagation of feature annotation.</text>
</comment>
<dbReference type="CDD" id="cd02440">
    <property type="entry name" value="AdoMet_MTases"/>
    <property type="match status" value="1"/>
</dbReference>
<keyword evidence="3 5" id="KW-0745">Spermidine biosynthesis</keyword>
<dbReference type="EC" id="2.5.1.16" evidence="5"/>
<comment type="function">
    <text evidence="5">Catalyzes the irreversible transfer of a propylamine group from the amino donor S-adenosylmethioninamine (decarboxy-AdoMet) to putrescine (1,4-diaminobutane) to yield spermidine.</text>
</comment>
<feature type="domain" description="PABS" evidence="7">
    <location>
        <begin position="234"/>
        <end position="469"/>
    </location>
</feature>
<sequence length="527" mass="58563">MSWVPSSSAWPSSWPRPSRADAPPQAVPALNKTLLFVTVLVIATCGLIYELIVGALASYLLGDSITQFSTVIGCYLFAMGIGSWLSRFIERGVPQRFVEIELGVALVGGACAPLLFLTFALTDMFRVVLYGCVLVIGTLVGLEIPLLLRILKDQLKFKDLVSQVLTFDYLGALAASITFPLLFVPKLGLVRTSLLFGLLNALVGLWSTWLLAPVLAHPNRLRVKAVVLSLLLVVGLVLGDRLTNFSEEHLYADEVVHATSSPYQRIVVTRGKRGFSLYLNGNLQFSSVDEYRYHEALVHPAMVRAGKVERVLVLGGGDGLAAREILRYPEVKTLTLVDLDPAMTELASGYGELAELNAHSLADPRMRVVNTDAMEFLRQERDTWDVIVVDFPDPNNFALGKLYTTGFYKLLKRRVAPDGVAVIQSTSPLYARRSFWCVDTTLKAAGFWTLPYHALVPSFGEWGYVLVAHEGTLPRRPLPEGLRFLTDDTHATLTLFPMDMGPLPAEVNRLNNQVLVHYYEEEWRRWN</sequence>
<keyword evidence="5" id="KW-1003">Cell membrane</keyword>
<keyword evidence="9" id="KW-1185">Reference proteome</keyword>
<name>A0ABY9WLK5_9BACT</name>
<dbReference type="EMBL" id="CP043494">
    <property type="protein sequence ID" value="WNG44508.1"/>
    <property type="molecule type" value="Genomic_DNA"/>
</dbReference>
<evidence type="ECO:0000256" key="6">
    <source>
        <dbReference type="PROSITE-ProRule" id="PRU00354"/>
    </source>
</evidence>
<accession>A0ABY9WLK5</accession>
<evidence type="ECO:0000256" key="3">
    <source>
        <dbReference type="ARBA" id="ARBA00023066"/>
    </source>
</evidence>
<keyword evidence="5" id="KW-0472">Membrane</keyword>
<reference evidence="8 9" key="1">
    <citation type="submission" date="2019-08" db="EMBL/GenBank/DDBJ databases">
        <title>Archangium and Cystobacter genomes.</title>
        <authorList>
            <person name="Chen I.-C.K."/>
            <person name="Wielgoss S."/>
        </authorList>
    </citation>
    <scope>NUCLEOTIDE SEQUENCE [LARGE SCALE GENOMIC DNA]</scope>
    <source>
        <strain evidence="8 9">Cbm 6</strain>
    </source>
</reference>
<comment type="catalytic activity">
    <reaction evidence="5">
        <text>S-adenosyl 3-(methylsulfanyl)propylamine + putrescine = S-methyl-5'-thioadenosine + spermidine + H(+)</text>
        <dbReference type="Rhea" id="RHEA:12721"/>
        <dbReference type="ChEBI" id="CHEBI:15378"/>
        <dbReference type="ChEBI" id="CHEBI:17509"/>
        <dbReference type="ChEBI" id="CHEBI:57443"/>
        <dbReference type="ChEBI" id="CHEBI:57834"/>
        <dbReference type="ChEBI" id="CHEBI:326268"/>
        <dbReference type="EC" id="2.5.1.16"/>
    </reaction>
</comment>
<dbReference type="NCBIfam" id="NF037959">
    <property type="entry name" value="MFS_SpdSyn"/>
    <property type="match status" value="1"/>
</dbReference>
<feature type="binding site" evidence="5">
    <location>
        <begin position="372"/>
        <end position="373"/>
    </location>
    <ligand>
        <name>S-methyl-5'-thioadenosine</name>
        <dbReference type="ChEBI" id="CHEBI:17509"/>
    </ligand>
</feature>
<dbReference type="NCBIfam" id="NF002956">
    <property type="entry name" value="PRK03612.1"/>
    <property type="match status" value="1"/>
</dbReference>
<dbReference type="PANTHER" id="PTHR43317:SF1">
    <property type="entry name" value="THERMOSPERMINE SYNTHASE ACAULIS5"/>
    <property type="match status" value="1"/>
</dbReference>
<feature type="binding site" evidence="5">
    <location>
        <position position="318"/>
    </location>
    <ligand>
        <name>spermidine</name>
        <dbReference type="ChEBI" id="CHEBI:57834"/>
    </ligand>
</feature>
<keyword evidence="4 5" id="KW-0620">Polyamine biosynthesis</keyword>
<evidence type="ECO:0000256" key="1">
    <source>
        <dbReference type="ARBA" id="ARBA00007867"/>
    </source>
</evidence>
<protein>
    <recommendedName>
        <fullName evidence="5">Polyamine aminopropyltransferase</fullName>
    </recommendedName>
    <alternativeName>
        <fullName evidence="5">Putrescine aminopropyltransferase</fullName>
        <shortName evidence="5">PAPT</shortName>
    </alternativeName>
    <alternativeName>
        <fullName evidence="5">Spermidine synthase</fullName>
        <shortName evidence="5">SPDS</shortName>
        <shortName evidence="5">SPDSY</shortName>
        <ecNumber evidence="5">2.5.1.16</ecNumber>
    </alternativeName>
</protein>
<dbReference type="SUPFAM" id="SSF53335">
    <property type="entry name" value="S-adenosyl-L-methionine-dependent methyltransferases"/>
    <property type="match status" value="1"/>
</dbReference>
<comment type="subunit">
    <text evidence="5">Homodimer or homotetramer.</text>
</comment>
<dbReference type="GO" id="GO:0004766">
    <property type="term" value="F:spermidine synthase activity"/>
    <property type="evidence" value="ECO:0007669"/>
    <property type="project" value="UniProtKB-EC"/>
</dbReference>
<dbReference type="Gene3D" id="3.40.50.150">
    <property type="entry name" value="Vaccinia Virus protein VP39"/>
    <property type="match status" value="1"/>
</dbReference>
<evidence type="ECO:0000313" key="8">
    <source>
        <dbReference type="EMBL" id="WNG44508.1"/>
    </source>
</evidence>
<proteinExistence type="inferred from homology"/>
<dbReference type="InterPro" id="IPR029063">
    <property type="entry name" value="SAM-dependent_MTases_sf"/>
</dbReference>
<dbReference type="InterPro" id="IPR001045">
    <property type="entry name" value="Spermi_synthase"/>
</dbReference>
<dbReference type="HAMAP" id="MF_00198">
    <property type="entry name" value="Spermidine_synth"/>
    <property type="match status" value="1"/>
</dbReference>
<feature type="transmembrane region" description="Helical" evidence="5">
    <location>
        <begin position="127"/>
        <end position="148"/>
    </location>
</feature>
<evidence type="ECO:0000256" key="5">
    <source>
        <dbReference type="HAMAP-Rule" id="MF_00198"/>
    </source>
</evidence>
<evidence type="ECO:0000256" key="2">
    <source>
        <dbReference type="ARBA" id="ARBA00022679"/>
    </source>
</evidence>
<dbReference type="InterPro" id="IPR030373">
    <property type="entry name" value="PABS_CS"/>
</dbReference>
<feature type="binding site" evidence="5">
    <location>
        <position position="294"/>
    </location>
    <ligand>
        <name>spermidine</name>
        <dbReference type="ChEBI" id="CHEBI:57834"/>
    </ligand>
</feature>
<feature type="transmembrane region" description="Helical" evidence="5">
    <location>
        <begin position="195"/>
        <end position="216"/>
    </location>
</feature>
<comment type="pathway">
    <text evidence="5">Amine and polyamine biosynthesis; spermidine biosynthesis; spermidine from putrescine: step 1/1.</text>
</comment>
<dbReference type="Proteomes" id="UP001611383">
    <property type="component" value="Chromosome"/>
</dbReference>
<organism evidence="8 9">
    <name type="scientific">Archangium minus</name>
    <dbReference type="NCBI Taxonomy" id="83450"/>
    <lineage>
        <taxon>Bacteria</taxon>
        <taxon>Pseudomonadati</taxon>
        <taxon>Myxococcota</taxon>
        <taxon>Myxococcia</taxon>
        <taxon>Myxococcales</taxon>
        <taxon>Cystobacterineae</taxon>
        <taxon>Archangiaceae</taxon>
        <taxon>Archangium</taxon>
    </lineage>
</organism>
<keyword evidence="5" id="KW-1133">Transmembrane helix</keyword>
<feature type="transmembrane region" description="Helical" evidence="5">
    <location>
        <begin position="65"/>
        <end position="85"/>
    </location>
</feature>
<feature type="transmembrane region" description="Helical" evidence="5">
    <location>
        <begin position="160"/>
        <end position="183"/>
    </location>
</feature>
<feature type="binding site" evidence="5">
    <location>
        <position position="264"/>
    </location>
    <ligand>
        <name>S-methyl-5'-thioadenosine</name>
        <dbReference type="ChEBI" id="CHEBI:17509"/>
    </ligand>
</feature>